<keyword evidence="10" id="KW-1185">Reference proteome</keyword>
<dbReference type="Proteomes" id="UP001556098">
    <property type="component" value="Unassembled WGS sequence"/>
</dbReference>
<dbReference type="PANTHER" id="PTHR11054">
    <property type="entry name" value="6-PHOSPHOGLUCONOLACTONASE"/>
    <property type="match status" value="1"/>
</dbReference>
<proteinExistence type="inferred from homology"/>
<evidence type="ECO:0000256" key="4">
    <source>
        <dbReference type="ARBA" id="ARBA00010662"/>
    </source>
</evidence>
<accession>A0ABV3RS83</accession>
<dbReference type="EC" id="3.1.1.31" evidence="5 7"/>
<gene>
    <name evidence="7 9" type="primary">pgl</name>
    <name evidence="9" type="ORF">AB2B41_19745</name>
</gene>
<comment type="pathway">
    <text evidence="3 7">Carbohydrate degradation; pentose phosphate pathway; D-ribulose 5-phosphate from D-glucose 6-phosphate (oxidative stage): step 2/3.</text>
</comment>
<organism evidence="9 10">
    <name type="scientific">Sulfitobacter sediminis</name>
    <dbReference type="NCBI Taxonomy" id="3234186"/>
    <lineage>
        <taxon>Bacteria</taxon>
        <taxon>Pseudomonadati</taxon>
        <taxon>Pseudomonadota</taxon>
        <taxon>Alphaproteobacteria</taxon>
        <taxon>Rhodobacterales</taxon>
        <taxon>Roseobacteraceae</taxon>
        <taxon>Sulfitobacter</taxon>
    </lineage>
</organism>
<protein>
    <recommendedName>
        <fullName evidence="6 7">6-phosphogluconolactonase</fullName>
        <shortName evidence="7">6PGL</shortName>
        <ecNumber evidence="5 7">3.1.1.31</ecNumber>
    </recommendedName>
</protein>
<evidence type="ECO:0000256" key="1">
    <source>
        <dbReference type="ARBA" id="ARBA00000832"/>
    </source>
</evidence>
<dbReference type="Gene3D" id="3.40.50.1360">
    <property type="match status" value="1"/>
</dbReference>
<keyword evidence="7 9" id="KW-0378">Hydrolase</keyword>
<name>A0ABV3RS83_9RHOB</name>
<comment type="caution">
    <text evidence="9">The sequence shown here is derived from an EMBL/GenBank/DDBJ whole genome shotgun (WGS) entry which is preliminary data.</text>
</comment>
<dbReference type="Pfam" id="PF01182">
    <property type="entry name" value="Glucosamine_iso"/>
    <property type="match status" value="1"/>
</dbReference>
<evidence type="ECO:0000256" key="6">
    <source>
        <dbReference type="ARBA" id="ARBA00020337"/>
    </source>
</evidence>
<evidence type="ECO:0000256" key="5">
    <source>
        <dbReference type="ARBA" id="ARBA00013198"/>
    </source>
</evidence>
<dbReference type="GO" id="GO:0017057">
    <property type="term" value="F:6-phosphogluconolactonase activity"/>
    <property type="evidence" value="ECO:0007669"/>
    <property type="project" value="UniProtKB-EC"/>
</dbReference>
<evidence type="ECO:0000256" key="3">
    <source>
        <dbReference type="ARBA" id="ARBA00004961"/>
    </source>
</evidence>
<comment type="similarity">
    <text evidence="4 7">Belongs to the glucosamine/galactosamine-6-phosphate isomerase family. 6-phosphogluconolactonase subfamily.</text>
</comment>
<sequence length="223" mass="24532">MNIVEYPDREMLAMRVADTLASELRKCLLNHDHASFAVPGGTTPGPIFEMMSDTELHWDRVHVMLTDERWVDEENSHSNARLVKRHLLTGHAAEAKFIPYYRAGKSAAEACPEVAETLKEEMPISLLMLGMGSDMHTASLFPGAEGLEAAMKSHAPLLCPIKPRNQDMERVTLPAHALKGAMSTHLVIYGDEKRAAFERARSLPPEEAPIAAVMGAGTVHWAA</sequence>
<dbReference type="PANTHER" id="PTHR11054:SF0">
    <property type="entry name" value="6-PHOSPHOGLUCONOLACTONASE"/>
    <property type="match status" value="1"/>
</dbReference>
<evidence type="ECO:0000259" key="8">
    <source>
        <dbReference type="Pfam" id="PF01182"/>
    </source>
</evidence>
<dbReference type="InterPro" id="IPR037171">
    <property type="entry name" value="NagB/RpiA_transferase-like"/>
</dbReference>
<feature type="domain" description="Glucosamine/galactosamine-6-phosphate isomerase" evidence="8">
    <location>
        <begin position="7"/>
        <end position="221"/>
    </location>
</feature>
<reference evidence="9 10" key="1">
    <citation type="submission" date="2024-07" db="EMBL/GenBank/DDBJ databases">
        <title>Marimonas sp.nov., isolated from tidal-flat sediment.</title>
        <authorList>
            <person name="Jayan J.N."/>
            <person name="Lee S.S."/>
        </authorList>
    </citation>
    <scope>NUCLEOTIDE SEQUENCE [LARGE SCALE GENOMIC DNA]</scope>
    <source>
        <strain evidence="9 10">MJW-29</strain>
    </source>
</reference>
<dbReference type="InterPro" id="IPR005900">
    <property type="entry name" value="6-phosphogluconolactonase_DevB"/>
</dbReference>
<dbReference type="NCBIfam" id="TIGR01198">
    <property type="entry name" value="pgl"/>
    <property type="match status" value="1"/>
</dbReference>
<dbReference type="InterPro" id="IPR039104">
    <property type="entry name" value="6PGL"/>
</dbReference>
<dbReference type="InterPro" id="IPR006148">
    <property type="entry name" value="Glc/Gal-6P_isomerase"/>
</dbReference>
<evidence type="ECO:0000256" key="7">
    <source>
        <dbReference type="RuleBase" id="RU365095"/>
    </source>
</evidence>
<dbReference type="RefSeq" id="WP_367879547.1">
    <property type="nucleotide sequence ID" value="NZ_JBFNXX010000023.1"/>
</dbReference>
<dbReference type="EMBL" id="JBFNXX010000023">
    <property type="protein sequence ID" value="MEW9921847.1"/>
    <property type="molecule type" value="Genomic_DNA"/>
</dbReference>
<dbReference type="SUPFAM" id="SSF100950">
    <property type="entry name" value="NagB/RpiA/CoA transferase-like"/>
    <property type="match status" value="1"/>
</dbReference>
<dbReference type="CDD" id="cd01400">
    <property type="entry name" value="6PGL"/>
    <property type="match status" value="1"/>
</dbReference>
<evidence type="ECO:0000313" key="9">
    <source>
        <dbReference type="EMBL" id="MEW9921847.1"/>
    </source>
</evidence>
<comment type="function">
    <text evidence="2 7">Hydrolysis of 6-phosphogluconolactone to 6-phosphogluconate.</text>
</comment>
<evidence type="ECO:0000256" key="2">
    <source>
        <dbReference type="ARBA" id="ARBA00002681"/>
    </source>
</evidence>
<evidence type="ECO:0000313" key="10">
    <source>
        <dbReference type="Proteomes" id="UP001556098"/>
    </source>
</evidence>
<comment type="catalytic activity">
    <reaction evidence="1 7">
        <text>6-phospho-D-glucono-1,5-lactone + H2O = 6-phospho-D-gluconate + H(+)</text>
        <dbReference type="Rhea" id="RHEA:12556"/>
        <dbReference type="ChEBI" id="CHEBI:15377"/>
        <dbReference type="ChEBI" id="CHEBI:15378"/>
        <dbReference type="ChEBI" id="CHEBI:57955"/>
        <dbReference type="ChEBI" id="CHEBI:58759"/>
        <dbReference type="EC" id="3.1.1.31"/>
    </reaction>
</comment>